<dbReference type="NCBIfam" id="TIGR01141">
    <property type="entry name" value="hisC"/>
    <property type="match status" value="1"/>
</dbReference>
<dbReference type="PANTHER" id="PTHR42885:SF2">
    <property type="entry name" value="HISTIDINOL-PHOSPHATE AMINOTRANSFERASE"/>
    <property type="match status" value="1"/>
</dbReference>
<dbReference type="STRING" id="2769.R7QMW3"/>
<dbReference type="InterPro" id="IPR015422">
    <property type="entry name" value="PyrdxlP-dep_Trfase_small"/>
</dbReference>
<keyword evidence="8" id="KW-0368">Histidine biosynthesis</keyword>
<dbReference type="AlphaFoldDB" id="R7QMW3"/>
<evidence type="ECO:0000259" key="11">
    <source>
        <dbReference type="Pfam" id="PF00155"/>
    </source>
</evidence>
<evidence type="ECO:0000256" key="1">
    <source>
        <dbReference type="ARBA" id="ARBA00001933"/>
    </source>
</evidence>
<evidence type="ECO:0000256" key="3">
    <source>
        <dbReference type="ARBA" id="ARBA00012748"/>
    </source>
</evidence>
<dbReference type="HAMAP" id="MF_01023">
    <property type="entry name" value="HisC_aminotrans_2"/>
    <property type="match status" value="1"/>
</dbReference>
<keyword evidence="5" id="KW-0028">Amino-acid biosynthesis</keyword>
<dbReference type="Pfam" id="PF00155">
    <property type="entry name" value="Aminotran_1_2"/>
    <property type="match status" value="1"/>
</dbReference>
<accession>R7QMW3</accession>
<dbReference type="InterPro" id="IPR015424">
    <property type="entry name" value="PyrdxlP-dep_Trfase"/>
</dbReference>
<dbReference type="Gene3D" id="3.90.1150.10">
    <property type="entry name" value="Aspartate Aminotransferase, domain 1"/>
    <property type="match status" value="1"/>
</dbReference>
<protein>
    <recommendedName>
        <fullName evidence="3">histidinol-phosphate transaminase</fullName>
        <ecNumber evidence="3">2.6.1.9</ecNumber>
    </recommendedName>
    <alternativeName>
        <fullName evidence="9">Imidazole acetol-phosphate transaminase</fullName>
    </alternativeName>
</protein>
<dbReference type="OMA" id="NFVQFGR"/>
<organism evidence="12 13">
    <name type="scientific">Chondrus crispus</name>
    <name type="common">Carrageen Irish moss</name>
    <name type="synonym">Polymorpha crispa</name>
    <dbReference type="NCBI Taxonomy" id="2769"/>
    <lineage>
        <taxon>Eukaryota</taxon>
        <taxon>Rhodophyta</taxon>
        <taxon>Florideophyceae</taxon>
        <taxon>Rhodymeniophycidae</taxon>
        <taxon>Gigartinales</taxon>
        <taxon>Gigartinaceae</taxon>
        <taxon>Chondrus</taxon>
    </lineage>
</organism>
<evidence type="ECO:0000313" key="13">
    <source>
        <dbReference type="Proteomes" id="UP000012073"/>
    </source>
</evidence>
<feature type="domain" description="Aminotransferase class I/classII large" evidence="11">
    <location>
        <begin position="49"/>
        <end position="378"/>
    </location>
</feature>
<name>R7QMW3_CHOCR</name>
<dbReference type="GO" id="GO:0030170">
    <property type="term" value="F:pyridoxal phosphate binding"/>
    <property type="evidence" value="ECO:0007669"/>
    <property type="project" value="InterPro"/>
</dbReference>
<evidence type="ECO:0000256" key="9">
    <source>
        <dbReference type="ARBA" id="ARBA00030262"/>
    </source>
</evidence>
<dbReference type="RefSeq" id="XP_005719340.1">
    <property type="nucleotide sequence ID" value="XM_005719283.1"/>
</dbReference>
<evidence type="ECO:0000313" key="12">
    <source>
        <dbReference type="EMBL" id="CDF39429.1"/>
    </source>
</evidence>
<comment type="cofactor">
    <cofactor evidence="1">
        <name>pyridoxal 5'-phosphate</name>
        <dbReference type="ChEBI" id="CHEBI:597326"/>
    </cofactor>
</comment>
<dbReference type="SUPFAM" id="SSF53383">
    <property type="entry name" value="PLP-dependent transferases"/>
    <property type="match status" value="1"/>
</dbReference>
<evidence type="ECO:0000256" key="2">
    <source>
        <dbReference type="ARBA" id="ARBA00005011"/>
    </source>
</evidence>
<comment type="pathway">
    <text evidence="2">Amino-acid biosynthesis; L-histidine biosynthesis; L-histidine from 5-phospho-alpha-D-ribose 1-diphosphate: step 7/9.</text>
</comment>
<evidence type="ECO:0000256" key="7">
    <source>
        <dbReference type="ARBA" id="ARBA00022898"/>
    </source>
</evidence>
<dbReference type="GO" id="GO:0004400">
    <property type="term" value="F:histidinol-phosphate transaminase activity"/>
    <property type="evidence" value="ECO:0007669"/>
    <property type="project" value="UniProtKB-EC"/>
</dbReference>
<keyword evidence="13" id="KW-1185">Reference proteome</keyword>
<dbReference type="InterPro" id="IPR004839">
    <property type="entry name" value="Aminotransferase_I/II_large"/>
</dbReference>
<dbReference type="KEGG" id="ccp:CHC_T00009141001"/>
<dbReference type="PhylomeDB" id="R7QMW3"/>
<dbReference type="EC" id="2.6.1.9" evidence="3"/>
<dbReference type="OrthoDB" id="2015537at2759"/>
<dbReference type="PANTHER" id="PTHR42885">
    <property type="entry name" value="HISTIDINOL-PHOSPHATE AMINOTRANSFERASE-RELATED"/>
    <property type="match status" value="1"/>
</dbReference>
<evidence type="ECO:0000256" key="5">
    <source>
        <dbReference type="ARBA" id="ARBA00022605"/>
    </source>
</evidence>
<dbReference type="Gramene" id="CDF39429">
    <property type="protein sequence ID" value="CDF39429"/>
    <property type="gene ID" value="CHC_T00009141001"/>
</dbReference>
<evidence type="ECO:0000256" key="10">
    <source>
        <dbReference type="ARBA" id="ARBA00047481"/>
    </source>
</evidence>
<keyword evidence="7" id="KW-0663">Pyridoxal phosphate</keyword>
<dbReference type="Gene3D" id="3.40.640.10">
    <property type="entry name" value="Type I PLP-dependent aspartate aminotransferase-like (Major domain)"/>
    <property type="match status" value="1"/>
</dbReference>
<keyword evidence="4 12" id="KW-0032">Aminotransferase</keyword>
<comment type="catalytic activity">
    <reaction evidence="10">
        <text>L-histidinol phosphate + 2-oxoglutarate = 3-(imidazol-4-yl)-2-oxopropyl phosphate + L-glutamate</text>
        <dbReference type="Rhea" id="RHEA:23744"/>
        <dbReference type="ChEBI" id="CHEBI:16810"/>
        <dbReference type="ChEBI" id="CHEBI:29985"/>
        <dbReference type="ChEBI" id="CHEBI:57766"/>
        <dbReference type="ChEBI" id="CHEBI:57980"/>
        <dbReference type="EC" id="2.6.1.9"/>
    </reaction>
</comment>
<proteinExistence type="inferred from homology"/>
<dbReference type="InterPro" id="IPR005861">
    <property type="entry name" value="HisP_aminotrans"/>
</dbReference>
<dbReference type="EMBL" id="HG002031">
    <property type="protein sequence ID" value="CDF39429.1"/>
    <property type="molecule type" value="Genomic_DNA"/>
</dbReference>
<dbReference type="Proteomes" id="UP000012073">
    <property type="component" value="Unassembled WGS sequence"/>
</dbReference>
<dbReference type="GO" id="GO:0000105">
    <property type="term" value="P:L-histidine biosynthetic process"/>
    <property type="evidence" value="ECO:0007669"/>
    <property type="project" value="UniProtKB-KW"/>
</dbReference>
<gene>
    <name evidence="12" type="ORF">CHC_T00009141001</name>
</gene>
<keyword evidence="6 12" id="KW-0808">Transferase</keyword>
<dbReference type="InterPro" id="IPR015421">
    <property type="entry name" value="PyrdxlP-dep_Trfase_major"/>
</dbReference>
<dbReference type="GeneID" id="17327056"/>
<evidence type="ECO:0000256" key="4">
    <source>
        <dbReference type="ARBA" id="ARBA00022576"/>
    </source>
</evidence>
<dbReference type="CDD" id="cd00609">
    <property type="entry name" value="AAT_like"/>
    <property type="match status" value="1"/>
</dbReference>
<reference evidence="13" key="1">
    <citation type="journal article" date="2013" name="Proc. Natl. Acad. Sci. U.S.A.">
        <title>Genome structure and metabolic features in the red seaweed Chondrus crispus shed light on evolution of the Archaeplastida.</title>
        <authorList>
            <person name="Collen J."/>
            <person name="Porcel B."/>
            <person name="Carre W."/>
            <person name="Ball S.G."/>
            <person name="Chaparro C."/>
            <person name="Tonon T."/>
            <person name="Barbeyron T."/>
            <person name="Michel G."/>
            <person name="Noel B."/>
            <person name="Valentin K."/>
            <person name="Elias M."/>
            <person name="Artiguenave F."/>
            <person name="Arun A."/>
            <person name="Aury J.M."/>
            <person name="Barbosa-Neto J.F."/>
            <person name="Bothwell J.H."/>
            <person name="Bouget F.Y."/>
            <person name="Brillet L."/>
            <person name="Cabello-Hurtado F."/>
            <person name="Capella-Gutierrez S."/>
            <person name="Charrier B."/>
            <person name="Cladiere L."/>
            <person name="Cock J.M."/>
            <person name="Coelho S.M."/>
            <person name="Colleoni C."/>
            <person name="Czjzek M."/>
            <person name="Da Silva C."/>
            <person name="Delage L."/>
            <person name="Denoeud F."/>
            <person name="Deschamps P."/>
            <person name="Dittami S.M."/>
            <person name="Gabaldon T."/>
            <person name="Gachon C.M."/>
            <person name="Groisillier A."/>
            <person name="Herve C."/>
            <person name="Jabbari K."/>
            <person name="Katinka M."/>
            <person name="Kloareg B."/>
            <person name="Kowalczyk N."/>
            <person name="Labadie K."/>
            <person name="Leblanc C."/>
            <person name="Lopez P.J."/>
            <person name="McLachlan D.H."/>
            <person name="Meslet-Cladiere L."/>
            <person name="Moustafa A."/>
            <person name="Nehr Z."/>
            <person name="Nyvall Collen P."/>
            <person name="Panaud O."/>
            <person name="Partensky F."/>
            <person name="Poulain J."/>
            <person name="Rensing S.A."/>
            <person name="Rousvoal S."/>
            <person name="Samson G."/>
            <person name="Symeonidi A."/>
            <person name="Weissenbach J."/>
            <person name="Zambounis A."/>
            <person name="Wincker P."/>
            <person name="Boyen C."/>
        </authorList>
    </citation>
    <scope>NUCLEOTIDE SEQUENCE [LARGE SCALE GENOMIC DNA]</scope>
    <source>
        <strain evidence="13">cv. Stackhouse</strain>
    </source>
</reference>
<evidence type="ECO:0000256" key="6">
    <source>
        <dbReference type="ARBA" id="ARBA00022679"/>
    </source>
</evidence>
<sequence>MSTTPARQSTPRVYTPVDHIRPELKSMSPYTPILPYEVLAERLNRSPADIVKLDANENPYGPAPAVAKGLADAQYLHIYPDPASGFLRDALQDYTGLSKEYLLAGAGADELIDLLFRLFIVPGKGHSVINLPPTFGMYKFDADVNGADVVNVKRKHGSFAVDIEAVEHVFENAAPEDYPKIIFVASPNNPDGSVVSDDVLRRLLALPTLVVLDEAYFEFAQDNRLLWVPRYDNLVVLRTFSKWAGLAGMRVGYGAFPLGIIEHLWKIKQPYNVSVASQIAAVASIREKGNLLAKVERMIAQRGLFYKEVKRFDWLTPFPSQSNYVLCRVAGGRTAAQVKEQLAERGILIRYYTAKGLADCIRISMGTEEQMKRLYEALVEL</sequence>
<evidence type="ECO:0000256" key="8">
    <source>
        <dbReference type="ARBA" id="ARBA00023102"/>
    </source>
</evidence>